<dbReference type="EMBL" id="KN826167">
    <property type="protein sequence ID" value="KIK79849.1"/>
    <property type="molecule type" value="Genomic_DNA"/>
</dbReference>
<sequence>MKTVLSLLAIITSLSAYTLVCVHAKCAMCPSTMYGWFLFDPGGAYCQSRYQPIGVDKITCPYGVRVNTPYQSDLVM</sequence>
<accession>A0A0D0DFH8</accession>
<keyword evidence="1" id="KW-0732">Signal</keyword>
<evidence type="ECO:0000313" key="3">
    <source>
        <dbReference type="Proteomes" id="UP000054538"/>
    </source>
</evidence>
<feature type="signal peptide" evidence="1">
    <location>
        <begin position="1"/>
        <end position="16"/>
    </location>
</feature>
<dbReference type="Proteomes" id="UP000054538">
    <property type="component" value="Unassembled WGS sequence"/>
</dbReference>
<proteinExistence type="predicted"/>
<evidence type="ECO:0008006" key="4">
    <source>
        <dbReference type="Google" id="ProtNLM"/>
    </source>
</evidence>
<dbReference type="OrthoDB" id="10559081at2759"/>
<evidence type="ECO:0000313" key="2">
    <source>
        <dbReference type="EMBL" id="KIK79849.1"/>
    </source>
</evidence>
<dbReference type="InParanoid" id="A0A0D0DFH8"/>
<organism evidence="2 3">
    <name type="scientific">Paxillus rubicundulus Ve08.2h10</name>
    <dbReference type="NCBI Taxonomy" id="930991"/>
    <lineage>
        <taxon>Eukaryota</taxon>
        <taxon>Fungi</taxon>
        <taxon>Dikarya</taxon>
        <taxon>Basidiomycota</taxon>
        <taxon>Agaricomycotina</taxon>
        <taxon>Agaricomycetes</taxon>
        <taxon>Agaricomycetidae</taxon>
        <taxon>Boletales</taxon>
        <taxon>Paxilineae</taxon>
        <taxon>Paxillaceae</taxon>
        <taxon>Paxillus</taxon>
    </lineage>
</organism>
<name>A0A0D0DFH8_9AGAM</name>
<dbReference type="HOGENOM" id="CLU_150821_2_0_1"/>
<reference evidence="2 3" key="1">
    <citation type="submission" date="2014-04" db="EMBL/GenBank/DDBJ databases">
        <authorList>
            <consortium name="DOE Joint Genome Institute"/>
            <person name="Kuo A."/>
            <person name="Kohler A."/>
            <person name="Jargeat P."/>
            <person name="Nagy L.G."/>
            <person name="Floudas D."/>
            <person name="Copeland A."/>
            <person name="Barry K.W."/>
            <person name="Cichocki N."/>
            <person name="Veneault-Fourrey C."/>
            <person name="LaButti K."/>
            <person name="Lindquist E.A."/>
            <person name="Lipzen A."/>
            <person name="Lundell T."/>
            <person name="Morin E."/>
            <person name="Murat C."/>
            <person name="Sun H."/>
            <person name="Tunlid A."/>
            <person name="Henrissat B."/>
            <person name="Grigoriev I.V."/>
            <person name="Hibbett D.S."/>
            <person name="Martin F."/>
            <person name="Nordberg H.P."/>
            <person name="Cantor M.N."/>
            <person name="Hua S.X."/>
        </authorList>
    </citation>
    <scope>NUCLEOTIDE SEQUENCE [LARGE SCALE GENOMIC DNA]</scope>
    <source>
        <strain evidence="2 3">Ve08.2h10</strain>
    </source>
</reference>
<gene>
    <name evidence="2" type="ORF">PAXRUDRAFT_160148</name>
</gene>
<feature type="chain" id="PRO_5005427615" description="Secreted protein" evidence="1">
    <location>
        <begin position="17"/>
        <end position="76"/>
    </location>
</feature>
<dbReference type="AlphaFoldDB" id="A0A0D0DFH8"/>
<protein>
    <recommendedName>
        <fullName evidence="4">Secreted protein</fullName>
    </recommendedName>
</protein>
<keyword evidence="3" id="KW-1185">Reference proteome</keyword>
<reference evidence="3" key="2">
    <citation type="submission" date="2015-01" db="EMBL/GenBank/DDBJ databases">
        <title>Evolutionary Origins and Diversification of the Mycorrhizal Mutualists.</title>
        <authorList>
            <consortium name="DOE Joint Genome Institute"/>
            <consortium name="Mycorrhizal Genomics Consortium"/>
            <person name="Kohler A."/>
            <person name="Kuo A."/>
            <person name="Nagy L.G."/>
            <person name="Floudas D."/>
            <person name="Copeland A."/>
            <person name="Barry K.W."/>
            <person name="Cichocki N."/>
            <person name="Veneault-Fourrey C."/>
            <person name="LaButti K."/>
            <person name="Lindquist E.A."/>
            <person name="Lipzen A."/>
            <person name="Lundell T."/>
            <person name="Morin E."/>
            <person name="Murat C."/>
            <person name="Riley R."/>
            <person name="Ohm R."/>
            <person name="Sun H."/>
            <person name="Tunlid A."/>
            <person name="Henrissat B."/>
            <person name="Grigoriev I.V."/>
            <person name="Hibbett D.S."/>
            <person name="Martin F."/>
        </authorList>
    </citation>
    <scope>NUCLEOTIDE SEQUENCE [LARGE SCALE GENOMIC DNA]</scope>
    <source>
        <strain evidence="3">Ve08.2h10</strain>
    </source>
</reference>
<evidence type="ECO:0000256" key="1">
    <source>
        <dbReference type="SAM" id="SignalP"/>
    </source>
</evidence>